<protein>
    <recommendedName>
        <fullName evidence="4">Intracellular proteinase inhibitor BsuPI domain-containing protein</fullName>
    </recommendedName>
</protein>
<accession>A0A2G6KBP5</accession>
<organism evidence="2 3">
    <name type="scientific">candidate division KSB3 bacterium</name>
    <dbReference type="NCBI Taxonomy" id="2044937"/>
    <lineage>
        <taxon>Bacteria</taxon>
        <taxon>candidate division KSB3</taxon>
    </lineage>
</organism>
<proteinExistence type="predicted"/>
<evidence type="ECO:0008006" key="4">
    <source>
        <dbReference type="Google" id="ProtNLM"/>
    </source>
</evidence>
<reference evidence="2 3" key="1">
    <citation type="submission" date="2017-10" db="EMBL/GenBank/DDBJ databases">
        <title>Novel microbial diversity and functional potential in the marine mammal oral microbiome.</title>
        <authorList>
            <person name="Dudek N.K."/>
            <person name="Sun C.L."/>
            <person name="Burstein D."/>
            <person name="Kantor R.S."/>
            <person name="Aliaga Goltsman D.S."/>
            <person name="Bik E.M."/>
            <person name="Thomas B.C."/>
            <person name="Banfield J.F."/>
            <person name="Relman D.A."/>
        </authorList>
    </citation>
    <scope>NUCLEOTIDE SEQUENCE [LARGE SCALE GENOMIC DNA]</scope>
    <source>
        <strain evidence="2">DOLJORAL78_47_16</strain>
    </source>
</reference>
<keyword evidence="1" id="KW-0732">Signal</keyword>
<evidence type="ECO:0000313" key="2">
    <source>
        <dbReference type="EMBL" id="PIE33055.1"/>
    </source>
</evidence>
<dbReference type="AlphaFoldDB" id="A0A2G6KBP5"/>
<gene>
    <name evidence="2" type="ORF">CSA56_13470</name>
</gene>
<comment type="caution">
    <text evidence="2">The sequence shown here is derived from an EMBL/GenBank/DDBJ whole genome shotgun (WGS) entry which is preliminary data.</text>
</comment>
<dbReference type="Proteomes" id="UP000230821">
    <property type="component" value="Unassembled WGS sequence"/>
</dbReference>
<evidence type="ECO:0000256" key="1">
    <source>
        <dbReference type="SAM" id="SignalP"/>
    </source>
</evidence>
<sequence length="261" mass="29886">MQYLRTLAQTIPNVFIVLCVFLTVTAFAQENPCDPDLDPLSKNPLRYELRGDRCEGLYHRNKTSSILSLVSLTEFFEEYSLKSPQEIAIEWKVPKAQKARLRAQSIKQDLFYRMDTIRASSETSYRWPNDVLRKLSISRWDIGLLGWGLYSLDGHEQNVCLPLRVTQSREAVPSETYQVQLWPIQELEEVFISTATINPDGSPKTFLQDGEVLGYGFYPAKRVITFEIPKPEKPGIYYLEVGATLSSGGVVTIEYWFYHAG</sequence>
<dbReference type="EMBL" id="PDSK01000104">
    <property type="protein sequence ID" value="PIE33055.1"/>
    <property type="molecule type" value="Genomic_DNA"/>
</dbReference>
<feature type="signal peptide" evidence="1">
    <location>
        <begin position="1"/>
        <end position="28"/>
    </location>
</feature>
<evidence type="ECO:0000313" key="3">
    <source>
        <dbReference type="Proteomes" id="UP000230821"/>
    </source>
</evidence>
<name>A0A2G6KBP5_9BACT</name>
<feature type="chain" id="PRO_5013815208" description="Intracellular proteinase inhibitor BsuPI domain-containing protein" evidence="1">
    <location>
        <begin position="29"/>
        <end position="261"/>
    </location>
</feature>